<sequence>MFDNETILGKILNGTNIEDILNNKSLRIHIGIKNADKFHNHMEIRFKVTSKDYSVMDKNSEWKTIQFYNIQNTCYNIQNTCYINDLDKDLDDLILFIKVKDKVAKYDLKGIKFGMSVQTHELLEGIILTLAIVDGDDESPGFKSIYGSTFDDIIID</sequence>
<proteinExistence type="predicted"/>
<evidence type="ECO:0000313" key="1">
    <source>
        <dbReference type="EMBL" id="CAG8637248.1"/>
    </source>
</evidence>
<protein>
    <submittedName>
        <fullName evidence="1">5246_t:CDS:1</fullName>
    </submittedName>
</protein>
<dbReference type="EMBL" id="CAJVPV010009006">
    <property type="protein sequence ID" value="CAG8637248.1"/>
    <property type="molecule type" value="Genomic_DNA"/>
</dbReference>
<organism evidence="1 2">
    <name type="scientific">Acaulospora morrowiae</name>
    <dbReference type="NCBI Taxonomy" id="94023"/>
    <lineage>
        <taxon>Eukaryota</taxon>
        <taxon>Fungi</taxon>
        <taxon>Fungi incertae sedis</taxon>
        <taxon>Mucoromycota</taxon>
        <taxon>Glomeromycotina</taxon>
        <taxon>Glomeromycetes</taxon>
        <taxon>Diversisporales</taxon>
        <taxon>Acaulosporaceae</taxon>
        <taxon>Acaulospora</taxon>
    </lineage>
</organism>
<feature type="non-terminal residue" evidence="1">
    <location>
        <position position="1"/>
    </location>
</feature>
<evidence type="ECO:0000313" key="2">
    <source>
        <dbReference type="Proteomes" id="UP000789342"/>
    </source>
</evidence>
<name>A0A9N9DIA0_9GLOM</name>
<accession>A0A9N9DIA0</accession>
<gene>
    <name evidence="1" type="ORF">AMORRO_LOCUS9357</name>
</gene>
<dbReference type="Proteomes" id="UP000789342">
    <property type="component" value="Unassembled WGS sequence"/>
</dbReference>
<dbReference type="AlphaFoldDB" id="A0A9N9DIA0"/>
<keyword evidence="2" id="KW-1185">Reference proteome</keyword>
<comment type="caution">
    <text evidence="1">The sequence shown here is derived from an EMBL/GenBank/DDBJ whole genome shotgun (WGS) entry which is preliminary data.</text>
</comment>
<reference evidence="1" key="1">
    <citation type="submission" date="2021-06" db="EMBL/GenBank/DDBJ databases">
        <authorList>
            <person name="Kallberg Y."/>
            <person name="Tangrot J."/>
            <person name="Rosling A."/>
        </authorList>
    </citation>
    <scope>NUCLEOTIDE SEQUENCE</scope>
    <source>
        <strain evidence="1">CL551</strain>
    </source>
</reference>